<name>A0A653F437_9MYCO</name>
<evidence type="ECO:0000313" key="1">
    <source>
        <dbReference type="EMBL" id="VTP03931.1"/>
    </source>
</evidence>
<reference evidence="1" key="1">
    <citation type="submission" date="2019-05" db="EMBL/GenBank/DDBJ databases">
        <authorList>
            <person name="Naeem R."/>
            <person name="Antony C."/>
            <person name="Guan Q."/>
        </authorList>
    </citation>
    <scope>NUCLEOTIDE SEQUENCE</scope>
    <source>
        <strain evidence="1">2</strain>
    </source>
</reference>
<dbReference type="EMBL" id="LR589178">
    <property type="protein sequence ID" value="VTP03931.1"/>
    <property type="molecule type" value="Genomic_DNA"/>
</dbReference>
<organism evidence="1">
    <name type="scientific">Mycobacterium riyadhense</name>
    <dbReference type="NCBI Taxonomy" id="486698"/>
    <lineage>
        <taxon>Bacteria</taxon>
        <taxon>Bacillati</taxon>
        <taxon>Actinomycetota</taxon>
        <taxon>Actinomycetes</taxon>
        <taxon>Mycobacteriales</taxon>
        <taxon>Mycobacteriaceae</taxon>
        <taxon>Mycobacterium</taxon>
    </lineage>
</organism>
<dbReference type="PROSITE" id="PS51300">
    <property type="entry name" value="NIRD"/>
    <property type="match status" value="1"/>
</dbReference>
<accession>A0A653F437</accession>
<gene>
    <name evidence="1" type="ORF">BIN_B_05313</name>
</gene>
<proteinExistence type="predicted"/>
<dbReference type="AlphaFoldDB" id="A0A653F437"/>
<protein>
    <submittedName>
        <fullName evidence="1">Uncharacterized protein</fullName>
    </submittedName>
</protein>
<sequence length="65" mass="7064">MIVLVARPHVVDTGARAWTRACRLDSLLPGRGVAMQLPDHERAPLLLLRDQAPARPASSLRSAGR</sequence>